<dbReference type="EMBL" id="UOEO01000136">
    <property type="protein sequence ID" value="VAW20367.1"/>
    <property type="molecule type" value="Genomic_DNA"/>
</dbReference>
<feature type="region of interest" description="Disordered" evidence="1">
    <location>
        <begin position="76"/>
        <end position="96"/>
    </location>
</feature>
<proteinExistence type="predicted"/>
<reference evidence="2" key="1">
    <citation type="submission" date="2018-06" db="EMBL/GenBank/DDBJ databases">
        <authorList>
            <person name="Zhirakovskaya E."/>
        </authorList>
    </citation>
    <scope>NUCLEOTIDE SEQUENCE</scope>
</reference>
<dbReference type="AlphaFoldDB" id="A0A3B0U408"/>
<feature type="compositionally biased region" description="Basic and acidic residues" evidence="1">
    <location>
        <begin position="78"/>
        <end position="89"/>
    </location>
</feature>
<name>A0A3B0U408_9ZZZZ</name>
<gene>
    <name evidence="2" type="ORF">MNBD_ALPHA12-98</name>
</gene>
<organism evidence="2">
    <name type="scientific">hydrothermal vent metagenome</name>
    <dbReference type="NCBI Taxonomy" id="652676"/>
    <lineage>
        <taxon>unclassified sequences</taxon>
        <taxon>metagenomes</taxon>
        <taxon>ecological metagenomes</taxon>
    </lineage>
</organism>
<evidence type="ECO:0000313" key="2">
    <source>
        <dbReference type="EMBL" id="VAW20367.1"/>
    </source>
</evidence>
<evidence type="ECO:0000256" key="1">
    <source>
        <dbReference type="SAM" id="MobiDB-lite"/>
    </source>
</evidence>
<accession>A0A3B0U408</accession>
<protein>
    <submittedName>
        <fullName evidence="2">Uncharacterized protein</fullName>
    </submittedName>
</protein>
<sequence length="96" mass="10509">MSPVFGLRSKLTMKEMIAKALSESDFLWISANDIQEAVSVIKGSEVAMTSISPTLSVLKKEGIILRDGLKIALASRVKNNETPHDERSKGASKNHR</sequence>